<dbReference type="Proteomes" id="UP000283855">
    <property type="component" value="Unassembled WGS sequence"/>
</dbReference>
<dbReference type="GO" id="GO:0000287">
    <property type="term" value="F:magnesium ion binding"/>
    <property type="evidence" value="ECO:0007669"/>
    <property type="project" value="TreeGrafter"/>
</dbReference>
<protein>
    <recommendedName>
        <fullName evidence="5">Phosphoserine phosphatase</fullName>
        <ecNumber evidence="4">3.1.3.3</ecNumber>
    </recommendedName>
    <alternativeName>
        <fullName evidence="11">O-phosphoserine phosphohydrolase</fullName>
    </alternativeName>
</protein>
<dbReference type="SFLD" id="SFLDS00003">
    <property type="entry name" value="Haloacid_Dehalogenase"/>
    <property type="match status" value="1"/>
</dbReference>
<evidence type="ECO:0000256" key="4">
    <source>
        <dbReference type="ARBA" id="ARBA00012640"/>
    </source>
</evidence>
<dbReference type="CDD" id="cd07500">
    <property type="entry name" value="HAD_PSP"/>
    <property type="match status" value="1"/>
</dbReference>
<dbReference type="InterPro" id="IPR023214">
    <property type="entry name" value="HAD_sf"/>
</dbReference>
<name>A0A413T523_9BACT</name>
<dbReference type="InterPro" id="IPR002912">
    <property type="entry name" value="ACT_dom"/>
</dbReference>
<dbReference type="AlphaFoldDB" id="A0A413T523"/>
<evidence type="ECO:0000256" key="5">
    <source>
        <dbReference type="ARBA" id="ARBA00015196"/>
    </source>
</evidence>
<dbReference type="SFLD" id="SFLDG01136">
    <property type="entry name" value="C1.6:_Phosphoserine_Phosphatas"/>
    <property type="match status" value="1"/>
</dbReference>
<dbReference type="SUPFAM" id="SSF56784">
    <property type="entry name" value="HAD-like"/>
    <property type="match status" value="1"/>
</dbReference>
<evidence type="ECO:0000256" key="2">
    <source>
        <dbReference type="ARBA" id="ARBA00005135"/>
    </source>
</evidence>
<dbReference type="SFLD" id="SFLDG01137">
    <property type="entry name" value="C1.6.1:_Phosphoserine_Phosphat"/>
    <property type="match status" value="1"/>
</dbReference>
<evidence type="ECO:0000256" key="8">
    <source>
        <dbReference type="ARBA" id="ARBA00022801"/>
    </source>
</evidence>
<organism evidence="15 16">
    <name type="scientific">Phocaeicola coprophilus</name>
    <dbReference type="NCBI Taxonomy" id="387090"/>
    <lineage>
        <taxon>Bacteria</taxon>
        <taxon>Pseudomonadati</taxon>
        <taxon>Bacteroidota</taxon>
        <taxon>Bacteroidia</taxon>
        <taxon>Bacteroidales</taxon>
        <taxon>Bacteroidaceae</taxon>
        <taxon>Phocaeicola</taxon>
    </lineage>
</organism>
<comment type="pathway">
    <text evidence="2">Amino-acid biosynthesis; L-serine biosynthesis; L-serine from 3-phospho-D-glycerate: step 3/3.</text>
</comment>
<dbReference type="GO" id="GO:0006564">
    <property type="term" value="P:L-serine biosynthetic process"/>
    <property type="evidence" value="ECO:0007669"/>
    <property type="project" value="UniProtKB-KW"/>
</dbReference>
<dbReference type="InterPro" id="IPR049148">
    <property type="entry name" value="PSP_ACT"/>
</dbReference>
<gene>
    <name evidence="15" type="primary">serB</name>
    <name evidence="15" type="ORF">DW921_00265</name>
</gene>
<dbReference type="PROSITE" id="PS51671">
    <property type="entry name" value="ACT"/>
    <property type="match status" value="1"/>
</dbReference>
<dbReference type="FunFam" id="3.40.50.1000:FF:000041">
    <property type="entry name" value="Phosphoserine phosphatase SerB"/>
    <property type="match status" value="1"/>
</dbReference>
<evidence type="ECO:0000256" key="7">
    <source>
        <dbReference type="ARBA" id="ARBA00022723"/>
    </source>
</evidence>
<keyword evidence="8 15" id="KW-0378">Hydrolase</keyword>
<evidence type="ECO:0000256" key="1">
    <source>
        <dbReference type="ARBA" id="ARBA00001946"/>
    </source>
</evidence>
<evidence type="ECO:0000256" key="12">
    <source>
        <dbReference type="ARBA" id="ARBA00048138"/>
    </source>
</evidence>
<dbReference type="SFLD" id="SFLDF00029">
    <property type="entry name" value="phosphoserine_phosphatase"/>
    <property type="match status" value="1"/>
</dbReference>
<sequence>MENKTELILIRISGLDRPGLTASITAILSEYDVDIMDIGQADIHSTLSLGLLFKCKEKDSGNIMKDLLFKASALGINIRFYPISTEEYEEWVNMQGKNRYILTLLGRKLTAQQIAGATRILAEQQLNIDGIRRLTGRIPLDEKKANVRACIEFSVRGTPKDKEELQRQLMQLSSSLAMDFSFQQDNMYRRMRRLICFDMDSTLIETEVIDELAMRAGVGDQVKAITERAMRGEIDFIESFKERVSLLKGLDESVMREIAENLPITEGVERLMYVLKRYGYKIAILSGGFTYFGNYLKDKFGIDYVYANELEIIDGKLTGRYLGDIVDGKRKAELLRLIAQVEKVDIAQTIAVGDGANDLPMLSIAGLGIAFHAKPKVAANARQSINTIGLDGVLYFLGFKDSYLDERGKL</sequence>
<dbReference type="Pfam" id="PF13740">
    <property type="entry name" value="ACT_6"/>
    <property type="match status" value="1"/>
</dbReference>
<comment type="cofactor">
    <cofactor evidence="1">
        <name>Mg(2+)</name>
        <dbReference type="ChEBI" id="CHEBI:18420"/>
    </cofactor>
</comment>
<feature type="active site" description="Proton donor" evidence="14">
    <location>
        <position position="200"/>
    </location>
</feature>
<evidence type="ECO:0000256" key="9">
    <source>
        <dbReference type="ARBA" id="ARBA00022842"/>
    </source>
</evidence>
<dbReference type="EMBL" id="QSFT01000001">
    <property type="protein sequence ID" value="RHA78934.1"/>
    <property type="molecule type" value="Genomic_DNA"/>
</dbReference>
<proteinExistence type="inferred from homology"/>
<dbReference type="SUPFAM" id="SSF55021">
    <property type="entry name" value="ACT-like"/>
    <property type="match status" value="1"/>
</dbReference>
<dbReference type="PANTHER" id="PTHR43344">
    <property type="entry name" value="PHOSPHOSERINE PHOSPHATASE"/>
    <property type="match status" value="1"/>
</dbReference>
<dbReference type="Pfam" id="PF00702">
    <property type="entry name" value="Hydrolase"/>
    <property type="match status" value="1"/>
</dbReference>
<dbReference type="CDD" id="cd04870">
    <property type="entry name" value="ACT_PSP_1"/>
    <property type="match status" value="1"/>
</dbReference>
<comment type="catalytic activity">
    <reaction evidence="12">
        <text>O-phospho-L-serine + H2O = L-serine + phosphate</text>
        <dbReference type="Rhea" id="RHEA:21208"/>
        <dbReference type="ChEBI" id="CHEBI:15377"/>
        <dbReference type="ChEBI" id="CHEBI:33384"/>
        <dbReference type="ChEBI" id="CHEBI:43474"/>
        <dbReference type="ChEBI" id="CHEBI:57524"/>
        <dbReference type="EC" id="3.1.3.3"/>
    </reaction>
</comment>
<dbReference type="NCBIfam" id="TIGR01488">
    <property type="entry name" value="HAD-SF-IB"/>
    <property type="match status" value="1"/>
</dbReference>
<dbReference type="PANTHER" id="PTHR43344:SF2">
    <property type="entry name" value="PHOSPHOSERINE PHOSPHATASE"/>
    <property type="match status" value="1"/>
</dbReference>
<dbReference type="NCBIfam" id="TIGR00338">
    <property type="entry name" value="serB"/>
    <property type="match status" value="1"/>
</dbReference>
<dbReference type="InterPro" id="IPR050582">
    <property type="entry name" value="HAD-like_SerB"/>
</dbReference>
<dbReference type="GO" id="GO:0005737">
    <property type="term" value="C:cytoplasm"/>
    <property type="evidence" value="ECO:0007669"/>
    <property type="project" value="TreeGrafter"/>
</dbReference>
<evidence type="ECO:0000256" key="10">
    <source>
        <dbReference type="ARBA" id="ARBA00023299"/>
    </source>
</evidence>
<accession>A0A413T523</accession>
<keyword evidence="6" id="KW-0028">Amino-acid biosynthesis</keyword>
<comment type="similarity">
    <text evidence="3">Belongs to the HAD-like hydrolase superfamily. SerB family.</text>
</comment>
<dbReference type="EC" id="3.1.3.3" evidence="4"/>
<dbReference type="RefSeq" id="WP_008142349.1">
    <property type="nucleotide sequence ID" value="NZ_CABJGD010000001.1"/>
</dbReference>
<dbReference type="InterPro" id="IPR004469">
    <property type="entry name" value="PSP"/>
</dbReference>
<evidence type="ECO:0000256" key="3">
    <source>
        <dbReference type="ARBA" id="ARBA00009184"/>
    </source>
</evidence>
<dbReference type="Gene3D" id="3.30.70.260">
    <property type="match status" value="1"/>
</dbReference>
<dbReference type="GeneID" id="78404508"/>
<evidence type="ECO:0000313" key="15">
    <source>
        <dbReference type="EMBL" id="RHA78934.1"/>
    </source>
</evidence>
<dbReference type="CDD" id="cd04871">
    <property type="entry name" value="ACT_PSP_2"/>
    <property type="match status" value="1"/>
</dbReference>
<evidence type="ECO:0000256" key="13">
    <source>
        <dbReference type="ARBA" id="ARBA00048523"/>
    </source>
</evidence>
<dbReference type="Pfam" id="PF21086">
    <property type="entry name" value="ACT_PSP_2"/>
    <property type="match status" value="1"/>
</dbReference>
<keyword evidence="10" id="KW-0718">Serine biosynthesis</keyword>
<dbReference type="GO" id="GO:0036424">
    <property type="term" value="F:L-phosphoserine phosphatase activity"/>
    <property type="evidence" value="ECO:0007669"/>
    <property type="project" value="InterPro"/>
</dbReference>
<evidence type="ECO:0000256" key="14">
    <source>
        <dbReference type="PIRSR" id="PIRSR604469-1"/>
    </source>
</evidence>
<reference evidence="15 16" key="1">
    <citation type="submission" date="2018-08" db="EMBL/GenBank/DDBJ databases">
        <title>A genome reference for cultivated species of the human gut microbiota.</title>
        <authorList>
            <person name="Zou Y."/>
            <person name="Xue W."/>
            <person name="Luo G."/>
        </authorList>
    </citation>
    <scope>NUCLEOTIDE SEQUENCE [LARGE SCALE GENOMIC DNA]</scope>
    <source>
        <strain evidence="15 16">AM42-38</strain>
    </source>
</reference>
<dbReference type="UniPathway" id="UPA00135">
    <property type="reaction ID" value="UER00198"/>
</dbReference>
<evidence type="ECO:0000256" key="6">
    <source>
        <dbReference type="ARBA" id="ARBA00022605"/>
    </source>
</evidence>
<comment type="catalytic activity">
    <reaction evidence="13">
        <text>O-phospho-D-serine + H2O = D-serine + phosphate</text>
        <dbReference type="Rhea" id="RHEA:24873"/>
        <dbReference type="ChEBI" id="CHEBI:15377"/>
        <dbReference type="ChEBI" id="CHEBI:35247"/>
        <dbReference type="ChEBI" id="CHEBI:43474"/>
        <dbReference type="ChEBI" id="CHEBI:58680"/>
        <dbReference type="EC" id="3.1.3.3"/>
    </reaction>
</comment>
<evidence type="ECO:0000256" key="11">
    <source>
        <dbReference type="ARBA" id="ARBA00031693"/>
    </source>
</evidence>
<evidence type="ECO:0000313" key="16">
    <source>
        <dbReference type="Proteomes" id="UP000283855"/>
    </source>
</evidence>
<dbReference type="Gene3D" id="3.40.50.1000">
    <property type="entry name" value="HAD superfamily/HAD-like"/>
    <property type="match status" value="1"/>
</dbReference>
<comment type="caution">
    <text evidence="15">The sequence shown here is derived from an EMBL/GenBank/DDBJ whole genome shotgun (WGS) entry which is preliminary data.</text>
</comment>
<dbReference type="InterPro" id="IPR045865">
    <property type="entry name" value="ACT-like_dom_sf"/>
</dbReference>
<dbReference type="InterPro" id="IPR036412">
    <property type="entry name" value="HAD-like_sf"/>
</dbReference>
<feature type="active site" description="Nucleophile" evidence="14">
    <location>
        <position position="198"/>
    </location>
</feature>
<keyword evidence="9" id="KW-0460">Magnesium</keyword>
<keyword evidence="7" id="KW-0479">Metal-binding</keyword>